<protein>
    <recommendedName>
        <fullName evidence="2">GNAT family N-acetyltransferase</fullName>
    </recommendedName>
</protein>
<dbReference type="EMBL" id="BART01027679">
    <property type="protein sequence ID" value="GAG96010.1"/>
    <property type="molecule type" value="Genomic_DNA"/>
</dbReference>
<proteinExistence type="predicted"/>
<gene>
    <name evidence="1" type="ORF">S01H4_49020</name>
</gene>
<dbReference type="InterPro" id="IPR016181">
    <property type="entry name" value="Acyl_CoA_acyltransferase"/>
</dbReference>
<dbReference type="SUPFAM" id="SSF55729">
    <property type="entry name" value="Acyl-CoA N-acyltransferases (Nat)"/>
    <property type="match status" value="1"/>
</dbReference>
<reference evidence="1" key="1">
    <citation type="journal article" date="2014" name="Front. Microbiol.">
        <title>High frequency of phylogenetically diverse reductive dehalogenase-homologous genes in deep subseafloor sedimentary metagenomes.</title>
        <authorList>
            <person name="Kawai M."/>
            <person name="Futagami T."/>
            <person name="Toyoda A."/>
            <person name="Takaki Y."/>
            <person name="Nishi S."/>
            <person name="Hori S."/>
            <person name="Arai W."/>
            <person name="Tsubouchi T."/>
            <person name="Morono Y."/>
            <person name="Uchiyama I."/>
            <person name="Ito T."/>
            <person name="Fujiyama A."/>
            <person name="Inagaki F."/>
            <person name="Takami H."/>
        </authorList>
    </citation>
    <scope>NUCLEOTIDE SEQUENCE</scope>
    <source>
        <strain evidence="1">Expedition CK06-06</strain>
    </source>
</reference>
<evidence type="ECO:0000313" key="1">
    <source>
        <dbReference type="EMBL" id="GAG96010.1"/>
    </source>
</evidence>
<feature type="non-terminal residue" evidence="1">
    <location>
        <position position="179"/>
    </location>
</feature>
<sequence length="179" mass="20813">MEELRGNLITLALVTDPFGEYDENFLRLCFQDVVIPFKEHYVVDLSQPIDDIVSKHHRYYARKALNEVQVQVCTVPSQFTEEWIALYDNLIERHEIKGIKAFSRTIFEEQLNMPGLIMLRAVHQNIGVGAQLWFSQEEVGYNHLTAISETGYGLYASYALQWYATRFFSDKVRWLDLGG</sequence>
<name>X1BM03_9ZZZZ</name>
<accession>X1BM03</accession>
<dbReference type="AlphaFoldDB" id="X1BM03"/>
<evidence type="ECO:0008006" key="2">
    <source>
        <dbReference type="Google" id="ProtNLM"/>
    </source>
</evidence>
<dbReference type="Gene3D" id="3.40.630.30">
    <property type="match status" value="1"/>
</dbReference>
<comment type="caution">
    <text evidence="1">The sequence shown here is derived from an EMBL/GenBank/DDBJ whole genome shotgun (WGS) entry which is preliminary data.</text>
</comment>
<organism evidence="1">
    <name type="scientific">marine sediment metagenome</name>
    <dbReference type="NCBI Taxonomy" id="412755"/>
    <lineage>
        <taxon>unclassified sequences</taxon>
        <taxon>metagenomes</taxon>
        <taxon>ecological metagenomes</taxon>
    </lineage>
</organism>